<evidence type="ECO:0008006" key="2">
    <source>
        <dbReference type="Google" id="ProtNLM"/>
    </source>
</evidence>
<dbReference type="EMBL" id="AMCI01000376">
    <property type="protein sequence ID" value="EJX09506.1"/>
    <property type="molecule type" value="Genomic_DNA"/>
</dbReference>
<accession>J9D9H8</accession>
<sequence>MRTACQLFFFMLLLSACTETHDHKGRTPLAELKGNFLYCEDLSAVLPAGLSKEDSLCFAEHYIRTWAENTLMYEQAKRNIPDGAEVDQRVENYRKALIMHTYQQALIDQKLANDISEEELVDYYERNQSAFKLDHPLMKGLFIKVPLQAAGVNNVRKWYRSVANESIEQLEKYQMQHAVKYEYFYDKWLLVSDVLGWLPLQEKDADSYLNTHRYVELKDTAFYYFLNVSDFRMAGEQEPFELARMQVKDMLLNMKQLDFIKQVKNDLYQKAVKENEIKYY</sequence>
<protein>
    <recommendedName>
        <fullName evidence="2">Peptidyl-prolyl cis-trans isomerase</fullName>
    </recommendedName>
</protein>
<reference evidence="1" key="1">
    <citation type="journal article" date="2012" name="PLoS ONE">
        <title>Gene sets for utilization of primary and secondary nutrition supplies in the distal gut of endangered iberian lynx.</title>
        <authorList>
            <person name="Alcaide M."/>
            <person name="Messina E."/>
            <person name="Richter M."/>
            <person name="Bargiela R."/>
            <person name="Peplies J."/>
            <person name="Huws S.A."/>
            <person name="Newbold C.J."/>
            <person name="Golyshin P.N."/>
            <person name="Simon M.A."/>
            <person name="Lopez G."/>
            <person name="Yakimov M.M."/>
            <person name="Ferrer M."/>
        </authorList>
    </citation>
    <scope>NUCLEOTIDE SEQUENCE</scope>
</reference>
<dbReference type="AlphaFoldDB" id="J9D9H8"/>
<comment type="caution">
    <text evidence="1">The sequence shown here is derived from an EMBL/GenBank/DDBJ whole genome shotgun (WGS) entry which is preliminary data.</text>
</comment>
<dbReference type="PROSITE" id="PS51257">
    <property type="entry name" value="PROKAR_LIPOPROTEIN"/>
    <property type="match status" value="1"/>
</dbReference>
<gene>
    <name evidence="1" type="ORF">EVA_02386</name>
</gene>
<evidence type="ECO:0000313" key="1">
    <source>
        <dbReference type="EMBL" id="EJX09506.1"/>
    </source>
</evidence>
<proteinExistence type="predicted"/>
<organism evidence="1">
    <name type="scientific">gut metagenome</name>
    <dbReference type="NCBI Taxonomy" id="749906"/>
    <lineage>
        <taxon>unclassified sequences</taxon>
        <taxon>metagenomes</taxon>
        <taxon>organismal metagenomes</taxon>
    </lineage>
</organism>
<name>J9D9H8_9ZZZZ</name>